<evidence type="ECO:0000256" key="3">
    <source>
        <dbReference type="ARBA" id="ARBA00023163"/>
    </source>
</evidence>
<evidence type="ECO:0000313" key="6">
    <source>
        <dbReference type="Proteomes" id="UP000280417"/>
    </source>
</evidence>
<dbReference type="Proteomes" id="UP000280417">
    <property type="component" value="Unassembled WGS sequence"/>
</dbReference>
<gene>
    <name evidence="5" type="ORF">DRJ04_04005</name>
</gene>
<dbReference type="Gene3D" id="1.10.10.10">
    <property type="entry name" value="Winged helix-like DNA-binding domain superfamily/Winged helix DNA-binding domain"/>
    <property type="match status" value="1"/>
</dbReference>
<keyword evidence="3" id="KW-0804">Transcription</keyword>
<dbReference type="GO" id="GO:0003700">
    <property type="term" value="F:DNA-binding transcription factor activity"/>
    <property type="evidence" value="ECO:0007669"/>
    <property type="project" value="InterPro"/>
</dbReference>
<dbReference type="PROSITE" id="PS50949">
    <property type="entry name" value="HTH_GNTR"/>
    <property type="match status" value="1"/>
</dbReference>
<dbReference type="SUPFAM" id="SSF46785">
    <property type="entry name" value="Winged helix' DNA-binding domain"/>
    <property type="match status" value="1"/>
</dbReference>
<dbReference type="InterPro" id="IPR011711">
    <property type="entry name" value="GntR_C"/>
</dbReference>
<evidence type="ECO:0000256" key="1">
    <source>
        <dbReference type="ARBA" id="ARBA00023015"/>
    </source>
</evidence>
<dbReference type="Pfam" id="PF00392">
    <property type="entry name" value="GntR"/>
    <property type="match status" value="1"/>
</dbReference>
<dbReference type="AlphaFoldDB" id="A0A662DDS6"/>
<dbReference type="PRINTS" id="PR00035">
    <property type="entry name" value="HTHGNTR"/>
</dbReference>
<comment type="caution">
    <text evidence="5">The sequence shown here is derived from an EMBL/GenBank/DDBJ whole genome shotgun (WGS) entry which is preliminary data.</text>
</comment>
<sequence>MRYQKEPGIRTINSGQSLQNYPSRAEKVYEILLESITKRRILPGERLVERVLAKKLGVSKTPIREALNRLKEEGLVEGTPYCGYSVAKISLKDIEAIYDLREVLEGLAARKAAEKITKKQIRQLKSILQSLENCSKEKEWEHYYLLDLEFHNLLTAISKNERLFQIARLLENQTKLLMSVSIMLPETIEDSLKEHREILNAVGNHKPDLAEQLAREHIRNVKKIVLASLRKCNQANRKEKTRDSLKEN</sequence>
<dbReference type="InterPro" id="IPR008920">
    <property type="entry name" value="TF_FadR/GntR_C"/>
</dbReference>
<dbReference type="InterPro" id="IPR036388">
    <property type="entry name" value="WH-like_DNA-bd_sf"/>
</dbReference>
<dbReference type="InterPro" id="IPR036390">
    <property type="entry name" value="WH_DNA-bd_sf"/>
</dbReference>
<dbReference type="Pfam" id="PF07729">
    <property type="entry name" value="FCD"/>
    <property type="match status" value="1"/>
</dbReference>
<dbReference type="GO" id="GO:0043565">
    <property type="term" value="F:sequence-specific DNA binding"/>
    <property type="evidence" value="ECO:0007669"/>
    <property type="project" value="InterPro"/>
</dbReference>
<reference evidence="5 6" key="1">
    <citation type="submission" date="2018-06" db="EMBL/GenBank/DDBJ databases">
        <title>Extensive metabolic versatility and redundancy in microbially diverse, dynamic hydrothermal sediments.</title>
        <authorList>
            <person name="Dombrowski N."/>
            <person name="Teske A."/>
            <person name="Baker B.J."/>
        </authorList>
    </citation>
    <scope>NUCLEOTIDE SEQUENCE [LARGE SCALE GENOMIC DNA]</scope>
    <source>
        <strain evidence="5">B3_G15</strain>
    </source>
</reference>
<evidence type="ECO:0000313" key="5">
    <source>
        <dbReference type="EMBL" id="RLE13615.1"/>
    </source>
</evidence>
<dbReference type="PRINTS" id="PR00033">
    <property type="entry name" value="HTHASNC"/>
</dbReference>
<dbReference type="PANTHER" id="PTHR43537:SF24">
    <property type="entry name" value="GLUCONATE OPERON TRANSCRIPTIONAL REPRESSOR"/>
    <property type="match status" value="1"/>
</dbReference>
<dbReference type="EMBL" id="QMQA01000086">
    <property type="protein sequence ID" value="RLE13615.1"/>
    <property type="molecule type" value="Genomic_DNA"/>
</dbReference>
<dbReference type="SMART" id="SM00345">
    <property type="entry name" value="HTH_GNTR"/>
    <property type="match status" value="1"/>
</dbReference>
<protein>
    <submittedName>
        <fullName evidence="5">GntR family transcriptional regulator</fullName>
    </submittedName>
</protein>
<dbReference type="Gene3D" id="1.20.120.530">
    <property type="entry name" value="GntR ligand-binding domain-like"/>
    <property type="match status" value="1"/>
</dbReference>
<organism evidence="5 6">
    <name type="scientific">Aerophobetes bacterium</name>
    <dbReference type="NCBI Taxonomy" id="2030807"/>
    <lineage>
        <taxon>Bacteria</taxon>
        <taxon>Candidatus Aerophobota</taxon>
    </lineage>
</organism>
<dbReference type="PANTHER" id="PTHR43537">
    <property type="entry name" value="TRANSCRIPTIONAL REGULATOR, GNTR FAMILY"/>
    <property type="match status" value="1"/>
</dbReference>
<evidence type="ECO:0000259" key="4">
    <source>
        <dbReference type="PROSITE" id="PS50949"/>
    </source>
</evidence>
<name>A0A662DDS6_UNCAE</name>
<accession>A0A662DDS6</accession>
<evidence type="ECO:0000256" key="2">
    <source>
        <dbReference type="ARBA" id="ARBA00023125"/>
    </source>
</evidence>
<dbReference type="SUPFAM" id="SSF48008">
    <property type="entry name" value="GntR ligand-binding domain-like"/>
    <property type="match status" value="1"/>
</dbReference>
<dbReference type="InterPro" id="IPR000485">
    <property type="entry name" value="AsnC-type_HTH_dom"/>
</dbReference>
<keyword evidence="2" id="KW-0238">DNA-binding</keyword>
<proteinExistence type="predicted"/>
<feature type="domain" description="HTH gntR-type" evidence="4">
    <location>
        <begin position="22"/>
        <end position="89"/>
    </location>
</feature>
<dbReference type="SMART" id="SM00895">
    <property type="entry name" value="FCD"/>
    <property type="match status" value="1"/>
</dbReference>
<dbReference type="InterPro" id="IPR000524">
    <property type="entry name" value="Tscrpt_reg_HTH_GntR"/>
</dbReference>
<dbReference type="CDD" id="cd07377">
    <property type="entry name" value="WHTH_GntR"/>
    <property type="match status" value="1"/>
</dbReference>
<keyword evidence="1" id="KW-0805">Transcription regulation</keyword>